<dbReference type="Gene3D" id="2.60.120.200">
    <property type="match status" value="1"/>
</dbReference>
<dbReference type="EMBL" id="VWOX01000065">
    <property type="protein sequence ID" value="KAA5534194.1"/>
    <property type="molecule type" value="Genomic_DNA"/>
</dbReference>
<evidence type="ECO:0000313" key="5">
    <source>
        <dbReference type="Proteomes" id="UP000324479"/>
    </source>
</evidence>
<protein>
    <submittedName>
        <fullName evidence="4">LamG domain-containing protein</fullName>
    </submittedName>
</protein>
<evidence type="ECO:0000256" key="1">
    <source>
        <dbReference type="ARBA" id="ARBA00022729"/>
    </source>
</evidence>
<proteinExistence type="predicted"/>
<accession>A0A5M6CG76</accession>
<sequence>MQLGDFSLSGSNLYLDGTLTTAELDSLNLDSVLLIVRGTLDNRGETLEIGPGTPIRRLDIDGGTIRGGVIDGQKDGRWDTGQFGGGATLDSARYLSLPERNFDFTEGFTWEGWVHPTSVGYYQRLFDFGNGPADDNFFLNRYSTTNDLEFYNNGSRLLRVSNALSLNEWQHFAVTITPGGDLKLFKNGTEIGSTTITVPSNGVRSRNYFGHSQYVNDANFYGTIDDYRLWSVARTPAEIAANYNQMLTGSEAGLIGYWQFEETAGLVAANEVAGGDAATWQGVPDLIQVSNNGSNRLDGVRLDTEISLEGYRDFLRIDNGLELNSTMTVGRQSRVYFRGDQSVSGSGDVLISPDHTDSSYAQGLFLEQA</sequence>
<feature type="non-terminal residue" evidence="4">
    <location>
        <position position="369"/>
    </location>
</feature>
<evidence type="ECO:0000313" key="4">
    <source>
        <dbReference type="EMBL" id="KAA5534194.1"/>
    </source>
</evidence>
<comment type="caution">
    <text evidence="4">The sequence shown here is derived from an EMBL/GenBank/DDBJ whole genome shotgun (WGS) entry which is preliminary data.</text>
</comment>
<dbReference type="Proteomes" id="UP000324479">
    <property type="component" value="Unassembled WGS sequence"/>
</dbReference>
<dbReference type="InterPro" id="IPR006558">
    <property type="entry name" value="LamG-like"/>
</dbReference>
<keyword evidence="2" id="KW-1015">Disulfide bond</keyword>
<dbReference type="Pfam" id="PF13385">
    <property type="entry name" value="Laminin_G_3"/>
    <property type="match status" value="1"/>
</dbReference>
<dbReference type="AlphaFoldDB" id="A0A5M6CG76"/>
<dbReference type="InterPro" id="IPR013320">
    <property type="entry name" value="ConA-like_dom_sf"/>
</dbReference>
<name>A0A5M6CG76_9BACT</name>
<keyword evidence="5" id="KW-1185">Reference proteome</keyword>
<dbReference type="SMART" id="SM00560">
    <property type="entry name" value="LamGL"/>
    <property type="match status" value="1"/>
</dbReference>
<organism evidence="4 5">
    <name type="scientific">Roseiconus nitratireducens</name>
    <dbReference type="NCBI Taxonomy" id="2605748"/>
    <lineage>
        <taxon>Bacteria</taxon>
        <taxon>Pseudomonadati</taxon>
        <taxon>Planctomycetota</taxon>
        <taxon>Planctomycetia</taxon>
        <taxon>Pirellulales</taxon>
        <taxon>Pirellulaceae</taxon>
        <taxon>Roseiconus</taxon>
    </lineage>
</organism>
<feature type="domain" description="LamG-like jellyroll fold" evidence="3">
    <location>
        <begin position="106"/>
        <end position="237"/>
    </location>
</feature>
<evidence type="ECO:0000256" key="2">
    <source>
        <dbReference type="ARBA" id="ARBA00023157"/>
    </source>
</evidence>
<dbReference type="SUPFAM" id="SSF49899">
    <property type="entry name" value="Concanavalin A-like lectins/glucanases"/>
    <property type="match status" value="1"/>
</dbReference>
<evidence type="ECO:0000259" key="3">
    <source>
        <dbReference type="SMART" id="SM00560"/>
    </source>
</evidence>
<reference evidence="4 5" key="1">
    <citation type="submission" date="2019-08" db="EMBL/GenBank/DDBJ databases">
        <authorList>
            <person name="Dhanesh K."/>
            <person name="Kumar G."/>
            <person name="Sasikala C."/>
            <person name="Venkata Ramana C."/>
        </authorList>
    </citation>
    <scope>NUCLEOTIDE SEQUENCE [LARGE SCALE GENOMIC DNA]</scope>
    <source>
        <strain evidence="4 5">JC645</strain>
    </source>
</reference>
<keyword evidence="1" id="KW-0732">Signal</keyword>
<gene>
    <name evidence="4" type="ORF">FYK55_28675</name>
</gene>